<comment type="caution">
    <text evidence="1">The sequence shown here is derived from an EMBL/GenBank/DDBJ whole genome shotgun (WGS) entry which is preliminary data.</text>
</comment>
<dbReference type="Proteomes" id="UP001219934">
    <property type="component" value="Unassembled WGS sequence"/>
</dbReference>
<dbReference type="EMBL" id="JAPTMU010000013">
    <property type="protein sequence ID" value="KAJ4933257.1"/>
    <property type="molecule type" value="Genomic_DNA"/>
</dbReference>
<sequence length="230" mass="24596">MTVCGLWISQSDDPLPSAADSRSSALPCGEGSWYGFRPRVRVLVLSEAPPPNAWCQPPTDRDADLDGTLNHQPTGATPTGRAEALRFLPWMTSDTPSLCMVALKRQCHLHTEPQTTSQSGLRATIFTRAAQIAAAMTRFAILSLYLHTIAPTPRHTQQLDSSHSEDSIDLLSGGPVALPYNPAPLNTAITPLLSALPETTPVKSGYGIQGSGNSPCSRKRRATCSVLAKP</sequence>
<evidence type="ECO:0000313" key="2">
    <source>
        <dbReference type="Proteomes" id="UP001219934"/>
    </source>
</evidence>
<evidence type="ECO:0000313" key="1">
    <source>
        <dbReference type="EMBL" id="KAJ4933257.1"/>
    </source>
</evidence>
<gene>
    <name evidence="1" type="ORF">JOQ06_030090</name>
</gene>
<protein>
    <submittedName>
        <fullName evidence="1">Uncharacterized protein</fullName>
    </submittedName>
</protein>
<reference evidence="1" key="1">
    <citation type="submission" date="2022-11" db="EMBL/GenBank/DDBJ databases">
        <title>Chromosome-level genome of Pogonophryne albipinna.</title>
        <authorList>
            <person name="Jo E."/>
        </authorList>
    </citation>
    <scope>NUCLEOTIDE SEQUENCE</scope>
    <source>
        <strain evidence="1">SGF0006</strain>
        <tissue evidence="1">Muscle</tissue>
    </source>
</reference>
<keyword evidence="2" id="KW-1185">Reference proteome</keyword>
<name>A0AAD6AYF0_9TELE</name>
<feature type="non-terminal residue" evidence="1">
    <location>
        <position position="230"/>
    </location>
</feature>
<accession>A0AAD6AYF0</accession>
<organism evidence="1 2">
    <name type="scientific">Pogonophryne albipinna</name>
    <dbReference type="NCBI Taxonomy" id="1090488"/>
    <lineage>
        <taxon>Eukaryota</taxon>
        <taxon>Metazoa</taxon>
        <taxon>Chordata</taxon>
        <taxon>Craniata</taxon>
        <taxon>Vertebrata</taxon>
        <taxon>Euteleostomi</taxon>
        <taxon>Actinopterygii</taxon>
        <taxon>Neopterygii</taxon>
        <taxon>Teleostei</taxon>
        <taxon>Neoteleostei</taxon>
        <taxon>Acanthomorphata</taxon>
        <taxon>Eupercaria</taxon>
        <taxon>Perciformes</taxon>
        <taxon>Notothenioidei</taxon>
        <taxon>Pogonophryne</taxon>
    </lineage>
</organism>
<dbReference type="AlphaFoldDB" id="A0AAD6AYF0"/>
<proteinExistence type="predicted"/>